<dbReference type="EMBL" id="JAAOAR010000203">
    <property type="protein sequence ID" value="KAF5596092.1"/>
    <property type="molecule type" value="Genomic_DNA"/>
</dbReference>
<comment type="caution">
    <text evidence="1">The sequence shown here is derived from an EMBL/GenBank/DDBJ whole genome shotgun (WGS) entry which is preliminary data.</text>
</comment>
<reference evidence="1 2" key="1">
    <citation type="submission" date="2020-05" db="EMBL/GenBank/DDBJ databases">
        <title>Identification and distribution of gene clusters putatively required for synthesis of sphingolipid metabolism inhibitors in phylogenetically diverse species of the filamentous fungus Fusarium.</title>
        <authorList>
            <person name="Kim H.-S."/>
            <person name="Busman M."/>
            <person name="Brown D.W."/>
            <person name="Divon H."/>
            <person name="Uhlig S."/>
            <person name="Proctor R.H."/>
        </authorList>
    </citation>
    <scope>NUCLEOTIDE SEQUENCE [LARGE SCALE GENOMIC DNA]</scope>
    <source>
        <strain evidence="1 2">NRRL 25211</strain>
    </source>
</reference>
<gene>
    <name evidence="1" type="ORF">FPANT_4435</name>
</gene>
<evidence type="ECO:0000313" key="1">
    <source>
        <dbReference type="EMBL" id="KAF5596092.1"/>
    </source>
</evidence>
<name>A0A8H5PGJ7_9HYPO</name>
<accession>A0A8H5PGJ7</accession>
<dbReference type="AlphaFoldDB" id="A0A8H5PGJ7"/>
<sequence>MIKDDKSTLTPYEARFGVVAVFRGDVELQRHKILHYSRGRLEASTFIGSGILSLTDSPLIHIAVLNYIHRLYFKPYRTDIEYDQLLAKILRLGYATPPDDSSAARLGFVLHRAICARVDRALLDADIPGRKHYSIRPLFRASYVVIRQSDYQSCGVISDISQLPVVLALTGNTDGLHSDIDAELDLLKEVSEPVSLETSQAVRTTLGVVAQLMVVEQFQAEKMGWGKGQLRGPSSKWVDTHRYPIWTGEGARTDVLRACQNVERSEHAKVCQCSEPLSSLLTQDL</sequence>
<protein>
    <submittedName>
        <fullName evidence="1">Uncharacterized protein</fullName>
    </submittedName>
</protein>
<proteinExistence type="predicted"/>
<evidence type="ECO:0000313" key="2">
    <source>
        <dbReference type="Proteomes" id="UP000544095"/>
    </source>
</evidence>
<dbReference type="Proteomes" id="UP000544095">
    <property type="component" value="Unassembled WGS sequence"/>
</dbReference>
<keyword evidence="2" id="KW-1185">Reference proteome</keyword>
<organism evidence="1 2">
    <name type="scientific">Fusarium pseudoanthophilum</name>
    <dbReference type="NCBI Taxonomy" id="48495"/>
    <lineage>
        <taxon>Eukaryota</taxon>
        <taxon>Fungi</taxon>
        <taxon>Dikarya</taxon>
        <taxon>Ascomycota</taxon>
        <taxon>Pezizomycotina</taxon>
        <taxon>Sordariomycetes</taxon>
        <taxon>Hypocreomycetidae</taxon>
        <taxon>Hypocreales</taxon>
        <taxon>Nectriaceae</taxon>
        <taxon>Fusarium</taxon>
        <taxon>Fusarium fujikuroi species complex</taxon>
    </lineage>
</organism>